<dbReference type="HAMAP" id="MF_02056">
    <property type="entry name" value="MetZ"/>
    <property type="match status" value="1"/>
</dbReference>
<evidence type="ECO:0000256" key="4">
    <source>
        <dbReference type="PIRSR" id="PIRSR001434-2"/>
    </source>
</evidence>
<dbReference type="Gene3D" id="3.40.640.10">
    <property type="entry name" value="Type I PLP-dependent aspartate aminotransferase-like (Major domain)"/>
    <property type="match status" value="1"/>
</dbReference>
<dbReference type="PIRSF" id="PIRSF001434">
    <property type="entry name" value="CGS"/>
    <property type="match status" value="1"/>
</dbReference>
<keyword evidence="3" id="KW-0808">Transferase</keyword>
<comment type="caution">
    <text evidence="6">The sequence shown here is derived from an EMBL/GenBank/DDBJ whole genome shotgun (WGS) entry which is preliminary data.</text>
</comment>
<dbReference type="GO" id="GO:0019346">
    <property type="term" value="P:transsulfuration"/>
    <property type="evidence" value="ECO:0007669"/>
    <property type="project" value="InterPro"/>
</dbReference>
<dbReference type="InterPro" id="IPR015422">
    <property type="entry name" value="PyrdxlP-dep_Trfase_small"/>
</dbReference>
<evidence type="ECO:0000313" key="6">
    <source>
        <dbReference type="EMBL" id="KGE85372.1"/>
    </source>
</evidence>
<dbReference type="STRING" id="1524460.IX84_28145"/>
<proteinExistence type="inferred from homology"/>
<comment type="catalytic activity">
    <reaction evidence="3">
        <text>O-succinyl-L-homoserine + hydrogen sulfide = L-homocysteine + succinate</text>
        <dbReference type="Rhea" id="RHEA:27826"/>
        <dbReference type="ChEBI" id="CHEBI:29919"/>
        <dbReference type="ChEBI" id="CHEBI:30031"/>
        <dbReference type="ChEBI" id="CHEBI:57661"/>
        <dbReference type="ChEBI" id="CHEBI:58199"/>
    </reaction>
</comment>
<comment type="cofactor">
    <cofactor evidence="1 3 5">
        <name>pyridoxal 5'-phosphate</name>
        <dbReference type="ChEBI" id="CHEBI:597326"/>
    </cofactor>
</comment>
<keyword evidence="2 3" id="KW-0663">Pyridoxal phosphate</keyword>
<dbReference type="GO" id="GO:0071266">
    <property type="term" value="P:'de novo' L-methionine biosynthetic process"/>
    <property type="evidence" value="ECO:0007669"/>
    <property type="project" value="UniProtKB-UniRule"/>
</dbReference>
<evidence type="ECO:0000256" key="2">
    <source>
        <dbReference type="ARBA" id="ARBA00022898"/>
    </source>
</evidence>
<keyword evidence="3" id="KW-0028">Amino-acid biosynthesis</keyword>
<dbReference type="InterPro" id="IPR015421">
    <property type="entry name" value="PyrdxlP-dep_Trfase_major"/>
</dbReference>
<dbReference type="GO" id="GO:0016846">
    <property type="term" value="F:carbon-sulfur lyase activity"/>
    <property type="evidence" value="ECO:0007669"/>
    <property type="project" value="TreeGrafter"/>
</dbReference>
<keyword evidence="3" id="KW-0486">Methionine biosynthesis</keyword>
<dbReference type="GO" id="GO:0016765">
    <property type="term" value="F:transferase activity, transferring alkyl or aryl (other than methyl) groups"/>
    <property type="evidence" value="ECO:0007669"/>
    <property type="project" value="UniProtKB-UniRule"/>
</dbReference>
<comment type="similarity">
    <text evidence="3">Belongs to the trans-sulfuration enzymes family. MetZ subfamily.</text>
</comment>
<evidence type="ECO:0000256" key="3">
    <source>
        <dbReference type="HAMAP-Rule" id="MF_02056"/>
    </source>
</evidence>
<dbReference type="Pfam" id="PF01053">
    <property type="entry name" value="Cys_Met_Meta_PP"/>
    <property type="match status" value="1"/>
</dbReference>
<reference evidence="6 7" key="1">
    <citation type="journal article" date="2014" name="Int. J. Syst. Evol. Microbiol.">
        <title>Phaeodactylibacter xiamenensis gen. nov., sp. nov., a member of the family Saprospiraceae isolated from the marine alga Phaeodactylum tricornutum.</title>
        <authorList>
            <person name="Chen Z.Jr."/>
            <person name="Lei X."/>
            <person name="Lai Q."/>
            <person name="Li Y."/>
            <person name="Zhang B."/>
            <person name="Zhang J."/>
            <person name="Zhang H."/>
            <person name="Yang L."/>
            <person name="Zheng W."/>
            <person name="Tian Y."/>
            <person name="Yu Z."/>
            <person name="Xu H.Jr."/>
            <person name="Zheng T."/>
        </authorList>
    </citation>
    <scope>NUCLEOTIDE SEQUENCE [LARGE SCALE GENOMIC DNA]</scope>
    <source>
        <strain evidence="6 7">KD52</strain>
    </source>
</reference>
<name>A0A098S2I8_9BACT</name>
<dbReference type="InterPro" id="IPR006234">
    <property type="entry name" value="O-succ-hSer_sulfhydrylase"/>
</dbReference>
<protein>
    <recommendedName>
        <fullName evidence="3">O-succinylhomoserine sulfhydrylase</fullName>
        <shortName evidence="3">OSH sulfhydrylase</shortName>
        <shortName evidence="3">OSHS sulfhydrylase</shortName>
        <ecNumber evidence="3">2.5.1.-</ecNumber>
    </recommendedName>
</protein>
<dbReference type="InterPro" id="IPR000277">
    <property type="entry name" value="Cys/Met-Metab_PyrdxlP-dep_enz"/>
</dbReference>
<evidence type="ECO:0000256" key="1">
    <source>
        <dbReference type="ARBA" id="ARBA00001933"/>
    </source>
</evidence>
<dbReference type="GO" id="GO:0030170">
    <property type="term" value="F:pyridoxal phosphate binding"/>
    <property type="evidence" value="ECO:0007669"/>
    <property type="project" value="UniProtKB-UniRule"/>
</dbReference>
<sequence length="389" mass="42403">MSSNHFETNAIRGQMKRTEQREHSAPLFLTSSFVFPGPEQMELAFQGGTDDNIYSRYSNPNTDELIQKVCAMEGAEDGFALASGMSAVFASMAAFLKAGDHVLASRAVFGSTHQILTELLPRWGITHSYVDPLDVGSWAAHLQPSTKMLVLETPSNPGLQLIDLEAAGDFAKAHGLIFNVDNCFATPYLQQPGRYGAGLIVHSATKWMDGQGRVLGGIVAGKADLIEELRFFCRHTGPAMSPFNAWVLSKSLETLSVRMDRHCASALEIAKWLEARPEVERVHYPHLESHPQYALAKMQMKQGGGIVAFDLKGGLEAGRQFLSRIQMCSLSSNLGDTRTIVTHPATTTHSKLSEADRASVGIGPGMIRISVGLEHVEDIRQDLAQALEA</sequence>
<dbReference type="FunFam" id="3.90.1150.10:FF:000033">
    <property type="entry name" value="Cystathionine gamma-synthase"/>
    <property type="match status" value="1"/>
</dbReference>
<dbReference type="RefSeq" id="WP_044228525.1">
    <property type="nucleotide sequence ID" value="NZ_JBKAGJ010000004.1"/>
</dbReference>
<gene>
    <name evidence="3" type="primary">metZ</name>
    <name evidence="6" type="ORF">IX84_28145</name>
</gene>
<dbReference type="OrthoDB" id="9803729at2"/>
<comment type="pathway">
    <text evidence="3">Amino-acid biosynthesis; L-methionine biosynthesis via de novo pathway; L-homocysteine from O-succinyl-L-homoserine: step 1/1.</text>
</comment>
<accession>A0A098S2I8</accession>
<dbReference type="SUPFAM" id="SSF53383">
    <property type="entry name" value="PLP-dependent transferases"/>
    <property type="match status" value="1"/>
</dbReference>
<dbReference type="InterPro" id="IPR015424">
    <property type="entry name" value="PyrdxlP-dep_Trfase"/>
</dbReference>
<feature type="modified residue" description="N6-(pyridoxal phosphate)lysine" evidence="3 4">
    <location>
        <position position="206"/>
    </location>
</feature>
<keyword evidence="7" id="KW-1185">Reference proteome</keyword>
<evidence type="ECO:0000256" key="5">
    <source>
        <dbReference type="RuleBase" id="RU362118"/>
    </source>
</evidence>
<dbReference type="PANTHER" id="PTHR11808">
    <property type="entry name" value="TRANS-SULFURATION ENZYME FAMILY MEMBER"/>
    <property type="match status" value="1"/>
</dbReference>
<dbReference type="UniPathway" id="UPA00051">
    <property type="reaction ID" value="UER00449"/>
</dbReference>
<dbReference type="Proteomes" id="UP000029736">
    <property type="component" value="Unassembled WGS sequence"/>
</dbReference>
<dbReference type="FunFam" id="3.40.640.10:FF:000046">
    <property type="entry name" value="Cystathionine gamma-lyase"/>
    <property type="match status" value="1"/>
</dbReference>
<dbReference type="EMBL" id="JPOS01000090">
    <property type="protein sequence ID" value="KGE85372.1"/>
    <property type="molecule type" value="Genomic_DNA"/>
</dbReference>
<dbReference type="Gene3D" id="3.90.1150.10">
    <property type="entry name" value="Aspartate Aminotransferase, domain 1"/>
    <property type="match status" value="1"/>
</dbReference>
<comment type="subunit">
    <text evidence="3">Homotetramer.</text>
</comment>
<organism evidence="6 7">
    <name type="scientific">Phaeodactylibacter xiamenensis</name>
    <dbReference type="NCBI Taxonomy" id="1524460"/>
    <lineage>
        <taxon>Bacteria</taxon>
        <taxon>Pseudomonadati</taxon>
        <taxon>Bacteroidota</taxon>
        <taxon>Saprospiria</taxon>
        <taxon>Saprospirales</taxon>
        <taxon>Haliscomenobacteraceae</taxon>
        <taxon>Phaeodactylibacter</taxon>
    </lineage>
</organism>
<evidence type="ECO:0000313" key="7">
    <source>
        <dbReference type="Proteomes" id="UP000029736"/>
    </source>
</evidence>
<dbReference type="PANTHER" id="PTHR11808:SF80">
    <property type="entry name" value="CYSTATHIONINE GAMMA-LYASE"/>
    <property type="match status" value="1"/>
</dbReference>
<dbReference type="GO" id="GO:0005737">
    <property type="term" value="C:cytoplasm"/>
    <property type="evidence" value="ECO:0007669"/>
    <property type="project" value="TreeGrafter"/>
</dbReference>
<dbReference type="EC" id="2.5.1.-" evidence="3"/>
<dbReference type="CDD" id="cd00614">
    <property type="entry name" value="CGS_like"/>
    <property type="match status" value="1"/>
</dbReference>
<comment type="function">
    <text evidence="3">Catalyzes the formation of L-homocysteine from O-succinyl-L-homoserine (OSHS) and hydrogen sulfide.</text>
</comment>
<dbReference type="AlphaFoldDB" id="A0A098S2I8"/>
<dbReference type="GO" id="GO:0071268">
    <property type="term" value="P:homocysteine biosynthetic process"/>
    <property type="evidence" value="ECO:0007669"/>
    <property type="project" value="InterPro"/>
</dbReference>